<dbReference type="Proteomes" id="UP001174909">
    <property type="component" value="Unassembled WGS sequence"/>
</dbReference>
<organism evidence="1 2">
    <name type="scientific">Geodia barretti</name>
    <name type="common">Barrett's horny sponge</name>
    <dbReference type="NCBI Taxonomy" id="519541"/>
    <lineage>
        <taxon>Eukaryota</taxon>
        <taxon>Metazoa</taxon>
        <taxon>Porifera</taxon>
        <taxon>Demospongiae</taxon>
        <taxon>Heteroscleromorpha</taxon>
        <taxon>Tetractinellida</taxon>
        <taxon>Astrophorina</taxon>
        <taxon>Geodiidae</taxon>
        <taxon>Geodia</taxon>
    </lineage>
</organism>
<dbReference type="SUPFAM" id="SSF75005">
    <property type="entry name" value="Arabinanase/levansucrase/invertase"/>
    <property type="match status" value="1"/>
</dbReference>
<keyword evidence="2" id="KW-1185">Reference proteome</keyword>
<evidence type="ECO:0000313" key="2">
    <source>
        <dbReference type="Proteomes" id="UP001174909"/>
    </source>
</evidence>
<dbReference type="AlphaFoldDB" id="A0AA35R0T2"/>
<evidence type="ECO:0000313" key="1">
    <source>
        <dbReference type="EMBL" id="CAI7999700.1"/>
    </source>
</evidence>
<accession>A0AA35R0T2</accession>
<dbReference type="InterPro" id="IPR023296">
    <property type="entry name" value="Glyco_hydro_beta-prop_sf"/>
</dbReference>
<sequence length="323" mass="35948">MVQWKGVYYICFVDGTGHGTEDSQIRVCASTDLVNWTSQIAIGRKTIDPNLLLVGDKLLLYGVKESTGDSDFGFPSQQVVTWTMDGTTWAPPKRCFLRDHDFWHPIEFDGRYYVACDTVGHAPLGIHNSVDLLTSADGERWEWVTEIVHGSNEPMYYDTTGIHFGTPTPSETSLCFFDDGRLLAVTRARGHCALLSTSEPPYDQWERYLSRESRCYGSAIARVGEGVIVTGRSFANEGVRSTENRFNDKFSDHDQTQLRTGVFLYEDGDIRLHTVLPSGGDTGYGGILPISDNQVLIAYYSSHEYAPGDKHGSNVYLASVSLT</sequence>
<comment type="caution">
    <text evidence="1">The sequence shown here is derived from an EMBL/GenBank/DDBJ whole genome shotgun (WGS) entry which is preliminary data.</text>
</comment>
<dbReference type="EMBL" id="CASHTH010000382">
    <property type="protein sequence ID" value="CAI7999700.1"/>
    <property type="molecule type" value="Genomic_DNA"/>
</dbReference>
<proteinExistence type="predicted"/>
<reference evidence="1" key="1">
    <citation type="submission" date="2023-03" db="EMBL/GenBank/DDBJ databases">
        <authorList>
            <person name="Steffen K."/>
            <person name="Cardenas P."/>
        </authorList>
    </citation>
    <scope>NUCLEOTIDE SEQUENCE</scope>
</reference>
<evidence type="ECO:0008006" key="3">
    <source>
        <dbReference type="Google" id="ProtNLM"/>
    </source>
</evidence>
<protein>
    <recommendedName>
        <fullName evidence="3">Exo-alpha-sialidase</fullName>
    </recommendedName>
</protein>
<name>A0AA35R0T2_GEOBA</name>
<gene>
    <name evidence="1" type="ORF">GBAR_LOCUS2767</name>
</gene>
<dbReference type="Gene3D" id="2.115.10.20">
    <property type="entry name" value="Glycosyl hydrolase domain, family 43"/>
    <property type="match status" value="1"/>
</dbReference>